<organism evidence="1">
    <name type="scientific">Myoviridae sp. ctHP32</name>
    <dbReference type="NCBI Taxonomy" id="2823539"/>
    <lineage>
        <taxon>Viruses</taxon>
        <taxon>Duplodnaviria</taxon>
        <taxon>Heunggongvirae</taxon>
        <taxon>Uroviricota</taxon>
        <taxon>Caudoviricetes</taxon>
    </lineage>
</organism>
<name>A0A8S5LFW7_9CAUD</name>
<sequence length="33" mass="3899">MRYNNNGLSSGVQGIFYVRRWDTMKRCGRSCWG</sequence>
<protein>
    <submittedName>
        <fullName evidence="1">Uncharacterized protein</fullName>
    </submittedName>
</protein>
<dbReference type="EMBL" id="BK014710">
    <property type="protein sequence ID" value="DAD68832.1"/>
    <property type="molecule type" value="Genomic_DNA"/>
</dbReference>
<accession>A0A8S5LFW7</accession>
<reference evidence="1" key="1">
    <citation type="journal article" date="2021" name="Proc. Natl. Acad. Sci. U.S.A.">
        <title>A Catalog of Tens of Thousands of Viruses from Human Metagenomes Reveals Hidden Associations with Chronic Diseases.</title>
        <authorList>
            <person name="Tisza M.J."/>
            <person name="Buck C.B."/>
        </authorList>
    </citation>
    <scope>NUCLEOTIDE SEQUENCE</scope>
    <source>
        <strain evidence="1">CtHP32</strain>
    </source>
</reference>
<proteinExistence type="predicted"/>
<evidence type="ECO:0000313" key="1">
    <source>
        <dbReference type="EMBL" id="DAD68832.1"/>
    </source>
</evidence>